<protein>
    <recommendedName>
        <fullName evidence="1">Luciferase domain-containing protein</fullName>
    </recommendedName>
</protein>
<feature type="domain" description="Luciferase" evidence="1">
    <location>
        <begin position="37"/>
        <end position="99"/>
    </location>
</feature>
<dbReference type="InterPro" id="IPR040841">
    <property type="entry name" value="Luciferase_dom"/>
</dbReference>
<organism evidence="2">
    <name type="scientific">uncultured Solirubrobacteraceae bacterium</name>
    <dbReference type="NCBI Taxonomy" id="1162706"/>
    <lineage>
        <taxon>Bacteria</taxon>
        <taxon>Bacillati</taxon>
        <taxon>Actinomycetota</taxon>
        <taxon>Thermoleophilia</taxon>
        <taxon>Solirubrobacterales</taxon>
        <taxon>Solirubrobacteraceae</taxon>
        <taxon>environmental samples</taxon>
    </lineage>
</organism>
<dbReference type="Pfam" id="PF17648">
    <property type="entry name" value="Luciferase"/>
    <property type="match status" value="1"/>
</dbReference>
<sequence>MTDTRSPSRRITDEVTAWEGVSAGTGSRGEWAFTFGRREIGHLHGDRVLHIGFPKAVWQELFEAGRITYHPVFPGKPGFAARAIEDEADVVDVIALLRLNYDRSAARDKPEAAAR</sequence>
<dbReference type="AlphaFoldDB" id="A0A6J4TC19"/>
<dbReference type="EMBL" id="CADCVS010000377">
    <property type="protein sequence ID" value="CAA9519109.1"/>
    <property type="molecule type" value="Genomic_DNA"/>
</dbReference>
<evidence type="ECO:0000313" key="2">
    <source>
        <dbReference type="EMBL" id="CAA9519109.1"/>
    </source>
</evidence>
<proteinExistence type="predicted"/>
<gene>
    <name evidence="2" type="ORF">AVDCRST_MAG30-2936</name>
</gene>
<accession>A0A6J4TC19</accession>
<name>A0A6J4TC19_9ACTN</name>
<reference evidence="2" key="1">
    <citation type="submission" date="2020-02" db="EMBL/GenBank/DDBJ databases">
        <authorList>
            <person name="Meier V. D."/>
        </authorList>
    </citation>
    <scope>NUCLEOTIDE SEQUENCE</scope>
    <source>
        <strain evidence="2">AVDCRST_MAG30</strain>
    </source>
</reference>
<evidence type="ECO:0000259" key="1">
    <source>
        <dbReference type="Pfam" id="PF17648"/>
    </source>
</evidence>